<dbReference type="EMBL" id="PVZF01000007">
    <property type="protein sequence ID" value="PRY13901.1"/>
    <property type="molecule type" value="Genomic_DNA"/>
</dbReference>
<dbReference type="Proteomes" id="UP000238083">
    <property type="component" value="Unassembled WGS sequence"/>
</dbReference>
<proteinExistence type="predicted"/>
<gene>
    <name evidence="2" type="ORF">CLV37_10719</name>
</gene>
<evidence type="ECO:0000259" key="1">
    <source>
        <dbReference type="Pfam" id="PF00753"/>
    </source>
</evidence>
<comment type="caution">
    <text evidence="2">The sequence shown here is derived from an EMBL/GenBank/DDBJ whole genome shotgun (WGS) entry which is preliminary data.</text>
</comment>
<reference evidence="2 3" key="1">
    <citation type="submission" date="2018-03" db="EMBL/GenBank/DDBJ databases">
        <title>Genomic Encyclopedia of Archaeal and Bacterial Type Strains, Phase II (KMG-II): from individual species to whole genera.</title>
        <authorList>
            <person name="Goeker M."/>
        </authorList>
    </citation>
    <scope>NUCLEOTIDE SEQUENCE [LARGE SCALE GENOMIC DNA]</scope>
    <source>
        <strain evidence="2 3">DSM 19711</strain>
    </source>
</reference>
<dbReference type="AlphaFoldDB" id="A0A2T0R299"/>
<protein>
    <recommendedName>
        <fullName evidence="1">Metallo-beta-lactamase domain-containing protein</fullName>
    </recommendedName>
</protein>
<dbReference type="SUPFAM" id="SSF56281">
    <property type="entry name" value="Metallo-hydrolase/oxidoreductase"/>
    <property type="match status" value="1"/>
</dbReference>
<keyword evidence="3" id="KW-1185">Reference proteome</keyword>
<dbReference type="InterPro" id="IPR036866">
    <property type="entry name" value="RibonucZ/Hydroxyglut_hydro"/>
</dbReference>
<dbReference type="OrthoDB" id="2373347at2"/>
<name>A0A2T0R299_9ACTN</name>
<organism evidence="2 3">
    <name type="scientific">Kineococcus rhizosphaerae</name>
    <dbReference type="NCBI Taxonomy" id="559628"/>
    <lineage>
        <taxon>Bacteria</taxon>
        <taxon>Bacillati</taxon>
        <taxon>Actinomycetota</taxon>
        <taxon>Actinomycetes</taxon>
        <taxon>Kineosporiales</taxon>
        <taxon>Kineosporiaceae</taxon>
        <taxon>Kineococcus</taxon>
    </lineage>
</organism>
<sequence>MTGPDDSHALRGVRAAELAPLPTRAHRQHRAYSCTNCGHWQRWFAHTPPPSCPVCSDVRNELPVDGFEFLRETEVDELVTTSWREAVPGVTEFWCDPVVGLGSHGWVLETAEGLLGFEAAPWYSADALAELRRRGGLRVLASSHVHGFGGLWQLQDELDPPVVSVGVHDLTWTKAFRVTWPADDRTELAPGITLHRTGGHFPGHSVLHDAGRGLFFCGDSLKIDLDEHGNAVALSAHKAFHAQIPLSRAELRSMREIVGALEFDTVFSPFEFARGVTTRHVTALVDHMLTNPPSAAPVPMDLLTTKVTVLA</sequence>
<evidence type="ECO:0000313" key="3">
    <source>
        <dbReference type="Proteomes" id="UP000238083"/>
    </source>
</evidence>
<dbReference type="PANTHER" id="PTHR36839:SF1">
    <property type="entry name" value="METALLO-BETA-LACTAMASE FAMILY PROTEIN (AFU_ORTHOLOGUE AFUA_5G12770)"/>
    <property type="match status" value="1"/>
</dbReference>
<dbReference type="PANTHER" id="PTHR36839">
    <property type="entry name" value="METALLO-BETA-LACTAMASE FAMILY PROTEIN (AFU_ORTHOLOGUE AFUA_5G12770)"/>
    <property type="match status" value="1"/>
</dbReference>
<evidence type="ECO:0000313" key="2">
    <source>
        <dbReference type="EMBL" id="PRY13901.1"/>
    </source>
</evidence>
<dbReference type="InterPro" id="IPR001279">
    <property type="entry name" value="Metallo-B-lactamas"/>
</dbReference>
<dbReference type="Gene3D" id="3.60.15.10">
    <property type="entry name" value="Ribonuclease Z/Hydroxyacylglutathione hydrolase-like"/>
    <property type="match status" value="1"/>
</dbReference>
<dbReference type="RefSeq" id="WP_106211476.1">
    <property type="nucleotide sequence ID" value="NZ_PVZF01000007.1"/>
</dbReference>
<accession>A0A2T0R299</accession>
<feature type="domain" description="Metallo-beta-lactamase" evidence="1">
    <location>
        <begin position="149"/>
        <end position="256"/>
    </location>
</feature>
<dbReference type="Pfam" id="PF00753">
    <property type="entry name" value="Lactamase_B"/>
    <property type="match status" value="1"/>
</dbReference>